<keyword evidence="1 3" id="KW-0378">Hydrolase</keyword>
<dbReference type="GO" id="GO:0004553">
    <property type="term" value="F:hydrolase activity, hydrolyzing O-glycosyl compounds"/>
    <property type="evidence" value="ECO:0007669"/>
    <property type="project" value="TreeGrafter"/>
</dbReference>
<reference evidence="3" key="1">
    <citation type="submission" date="2021-02" db="EMBL/GenBank/DDBJ databases">
        <title>PHA producing bacteria isolated from coastal sediment in Guangdong, Shenzhen.</title>
        <authorList>
            <person name="Zheng W."/>
            <person name="Yu S."/>
            <person name="Huang Y."/>
        </authorList>
    </citation>
    <scope>NUCLEOTIDE SEQUENCE</scope>
    <source>
        <strain evidence="3">TN14-10</strain>
    </source>
</reference>
<evidence type="ECO:0000313" key="4">
    <source>
        <dbReference type="Proteomes" id="UP000664303"/>
    </source>
</evidence>
<dbReference type="InterPro" id="IPR052382">
    <property type="entry name" value="ABHD10_acyl-thioesterase"/>
</dbReference>
<comment type="caution">
    <text evidence="3">The sequence shown here is derived from an EMBL/GenBank/DDBJ whole genome shotgun (WGS) entry which is preliminary data.</text>
</comment>
<accession>A0A939DD06</accession>
<name>A0A939DD06_9GAMM</name>
<evidence type="ECO:0000259" key="2">
    <source>
        <dbReference type="Pfam" id="PF12146"/>
    </source>
</evidence>
<dbReference type="InterPro" id="IPR029058">
    <property type="entry name" value="AB_hydrolase_fold"/>
</dbReference>
<dbReference type="Gene3D" id="3.40.50.1820">
    <property type="entry name" value="alpha/beta hydrolase"/>
    <property type="match status" value="1"/>
</dbReference>
<evidence type="ECO:0000256" key="1">
    <source>
        <dbReference type="ARBA" id="ARBA00022801"/>
    </source>
</evidence>
<dbReference type="Proteomes" id="UP000664303">
    <property type="component" value="Unassembled WGS sequence"/>
</dbReference>
<dbReference type="PANTHER" id="PTHR16138:SF7">
    <property type="entry name" value="PALMITOYL-PROTEIN THIOESTERASE ABHD10, MITOCHONDRIAL"/>
    <property type="match status" value="1"/>
</dbReference>
<dbReference type="SUPFAM" id="SSF53474">
    <property type="entry name" value="alpha/beta-Hydrolases"/>
    <property type="match status" value="1"/>
</dbReference>
<sequence>MTASDSEHQTLQLPGGGRLVYQSQSGRGPGLVFCPGFQSDMGGTKAEALADWCRRNDRAYTRFDYRGHGLSGGDFADCTIGMWRDDVLAILDQVAGGPQVLVGSSMGGWLALLAALARPQRVAGLLLIAPAPDFTERLYRERLDGDQLRALERQGYCEMVSAYDPEPYIITRKLVEEARSHQLLGAGIAIDVPVRVIHGQRDDAVPWQLSLDLLDRLRATDVELQLVKAGDHRLSEPADLRRLSRTLEALFEESIKA</sequence>
<feature type="domain" description="Serine aminopeptidase S33" evidence="2">
    <location>
        <begin position="31"/>
        <end position="135"/>
    </location>
</feature>
<organism evidence="3 4">
    <name type="scientific">Parahaliea mediterranea</name>
    <dbReference type="NCBI Taxonomy" id="651086"/>
    <lineage>
        <taxon>Bacteria</taxon>
        <taxon>Pseudomonadati</taxon>
        <taxon>Pseudomonadota</taxon>
        <taxon>Gammaproteobacteria</taxon>
        <taxon>Cellvibrionales</taxon>
        <taxon>Halieaceae</taxon>
        <taxon>Parahaliea</taxon>
    </lineage>
</organism>
<gene>
    <name evidence="3" type="ORF">JYP50_05240</name>
</gene>
<dbReference type="Pfam" id="PF12146">
    <property type="entry name" value="Hydrolase_4"/>
    <property type="match status" value="1"/>
</dbReference>
<proteinExistence type="predicted"/>
<dbReference type="PANTHER" id="PTHR16138">
    <property type="entry name" value="MYCOPHENOLIC ACID ACYL-GLUCURONIDE ESTERASE, MITOCHONDRIAL"/>
    <property type="match status" value="1"/>
</dbReference>
<dbReference type="AlphaFoldDB" id="A0A939DD06"/>
<dbReference type="RefSeq" id="WP_206559432.1">
    <property type="nucleotide sequence ID" value="NZ_JAFKCZ010000004.1"/>
</dbReference>
<dbReference type="InterPro" id="IPR022742">
    <property type="entry name" value="Hydrolase_4"/>
</dbReference>
<keyword evidence="4" id="KW-1185">Reference proteome</keyword>
<evidence type="ECO:0000313" key="3">
    <source>
        <dbReference type="EMBL" id="MBN7795980.1"/>
    </source>
</evidence>
<dbReference type="EMBL" id="JAFKCZ010000004">
    <property type="protein sequence ID" value="MBN7795980.1"/>
    <property type="molecule type" value="Genomic_DNA"/>
</dbReference>
<protein>
    <submittedName>
        <fullName evidence="3">Alpha/beta hydrolase</fullName>
    </submittedName>
</protein>